<keyword evidence="3" id="KW-1185">Reference proteome</keyword>
<keyword evidence="1" id="KW-0472">Membrane</keyword>
<sequence length="246" mass="27998">MPFTISHAVLAVPLARLSRDRLPVAALAIGCMTPDLIRLIARDDRNISHQWSSILFPDVFIGIAFSLLWYMLYRPYLYKIFAIQDKIVLANLQVKLRFLGMSVVAIILGIITHLLWDGFTHADARTLLFYNQLAQPIHIFGIDTSIHMLVQLLSSIIPLPIIILMLIRYYRRYGTDSILVNRDAILLNGVIVLLVGCVFLIETFNTDTLASDPYHTIGDSIIYFFKGFMLALTTLSLFNQVQKRIM</sequence>
<evidence type="ECO:0008006" key="4">
    <source>
        <dbReference type="Google" id="ProtNLM"/>
    </source>
</evidence>
<feature type="transmembrane region" description="Helical" evidence="1">
    <location>
        <begin position="146"/>
        <end position="167"/>
    </location>
</feature>
<dbReference type="InterPro" id="IPR025238">
    <property type="entry name" value="DUF4184"/>
</dbReference>
<keyword evidence="1" id="KW-0812">Transmembrane</keyword>
<dbReference type="Proteomes" id="UP000243463">
    <property type="component" value="Unassembled WGS sequence"/>
</dbReference>
<feature type="transmembrane region" description="Helical" evidence="1">
    <location>
        <begin position="179"/>
        <end position="201"/>
    </location>
</feature>
<dbReference type="OrthoDB" id="8481923at2"/>
<dbReference type="AlphaFoldDB" id="A0A217EHG4"/>
<evidence type="ECO:0000313" key="3">
    <source>
        <dbReference type="Proteomes" id="UP000243463"/>
    </source>
</evidence>
<evidence type="ECO:0000313" key="2">
    <source>
        <dbReference type="EMBL" id="SNQ29941.1"/>
    </source>
</evidence>
<feature type="transmembrane region" description="Helical" evidence="1">
    <location>
        <begin position="94"/>
        <end position="116"/>
    </location>
</feature>
<evidence type="ECO:0000256" key="1">
    <source>
        <dbReference type="SAM" id="Phobius"/>
    </source>
</evidence>
<proteinExistence type="predicted"/>
<protein>
    <recommendedName>
        <fullName evidence="4">Zinc dependent phospholipase C</fullName>
    </recommendedName>
</protein>
<feature type="transmembrane region" description="Helical" evidence="1">
    <location>
        <begin position="53"/>
        <end position="73"/>
    </location>
</feature>
<organism evidence="2 3">
    <name type="scientific">Acinetobacter apis</name>
    <dbReference type="NCBI Taxonomy" id="1229165"/>
    <lineage>
        <taxon>Bacteria</taxon>
        <taxon>Pseudomonadati</taxon>
        <taxon>Pseudomonadota</taxon>
        <taxon>Gammaproteobacteria</taxon>
        <taxon>Moraxellales</taxon>
        <taxon>Moraxellaceae</taxon>
        <taxon>Acinetobacter</taxon>
    </lineage>
</organism>
<reference evidence="3" key="1">
    <citation type="submission" date="2017-06" db="EMBL/GenBank/DDBJ databases">
        <authorList>
            <person name="Varghese N."/>
            <person name="Submissions S."/>
        </authorList>
    </citation>
    <scope>NUCLEOTIDE SEQUENCE [LARGE SCALE GENOMIC DNA]</scope>
    <source>
        <strain evidence="3">ANC 5114</strain>
    </source>
</reference>
<keyword evidence="1" id="KW-1133">Transmembrane helix</keyword>
<dbReference type="RefSeq" id="WP_088824103.1">
    <property type="nucleotide sequence ID" value="NZ_FZLN01000004.1"/>
</dbReference>
<dbReference type="Pfam" id="PF13803">
    <property type="entry name" value="DUF4184"/>
    <property type="match status" value="1"/>
</dbReference>
<gene>
    <name evidence="2" type="ORF">SAMN05444584_1920</name>
</gene>
<dbReference type="EMBL" id="FZLN01000004">
    <property type="protein sequence ID" value="SNQ29941.1"/>
    <property type="molecule type" value="Genomic_DNA"/>
</dbReference>
<feature type="transmembrane region" description="Helical" evidence="1">
    <location>
        <begin position="221"/>
        <end position="238"/>
    </location>
</feature>
<name>A0A217EHG4_9GAMM</name>
<accession>A0A217EHG4</accession>